<reference evidence="2 3" key="1">
    <citation type="submission" date="2024-11" db="EMBL/GenBank/DDBJ databases">
        <title>First Report of Moraxella oculi in Brazil in an Infectious Bovine Keratoconjunctivitis Outbreak.</title>
        <authorList>
            <person name="Carvalho C.V."/>
            <person name="Domingues R."/>
            <person name="Coutinho C."/>
            <person name="Honorio N.T.B.S."/>
            <person name="Faza D.R.L.R."/>
            <person name="Carvalho W.A."/>
            <person name="Machado A.B.F."/>
            <person name="Martins M.F."/>
            <person name="Gaspar E.B."/>
        </authorList>
    </citation>
    <scope>NUCLEOTIDE SEQUENCE [LARGE SCALE GENOMIC DNA]</scope>
    <source>
        <strain evidence="2 3">2117LE</strain>
    </source>
</reference>
<feature type="transmembrane region" description="Helical" evidence="1">
    <location>
        <begin position="166"/>
        <end position="187"/>
    </location>
</feature>
<keyword evidence="3" id="KW-1185">Reference proteome</keyword>
<dbReference type="InterPro" id="IPR003425">
    <property type="entry name" value="CCB3/YggT"/>
</dbReference>
<dbReference type="Proteomes" id="UP001624684">
    <property type="component" value="Unassembled WGS sequence"/>
</dbReference>
<feature type="transmembrane region" description="Helical" evidence="1">
    <location>
        <begin position="108"/>
        <end position="129"/>
    </location>
</feature>
<evidence type="ECO:0000313" key="3">
    <source>
        <dbReference type="Proteomes" id="UP001624684"/>
    </source>
</evidence>
<keyword evidence="1" id="KW-0812">Transmembrane</keyword>
<evidence type="ECO:0000313" key="2">
    <source>
        <dbReference type="EMBL" id="MFL1732662.1"/>
    </source>
</evidence>
<accession>A0ABW8U861</accession>
<gene>
    <name evidence="2" type="ORF">ACJHVH_06590</name>
</gene>
<dbReference type="RefSeq" id="WP_249100083.1">
    <property type="nucleotide sequence ID" value="NZ_JAMBAQ010000009.1"/>
</dbReference>
<name>A0ABW8U861_9GAMM</name>
<feature type="transmembrane region" description="Helical" evidence="1">
    <location>
        <begin position="64"/>
        <end position="87"/>
    </location>
</feature>
<feature type="transmembrane region" description="Helical" evidence="1">
    <location>
        <begin position="7"/>
        <end position="26"/>
    </location>
</feature>
<comment type="caution">
    <text evidence="2">The sequence shown here is derived from an EMBL/GenBank/DDBJ whole genome shotgun (WGS) entry which is preliminary data.</text>
</comment>
<proteinExistence type="predicted"/>
<organism evidence="2 3">
    <name type="scientific">Moraxella oculi</name>
    <dbReference type="NCBI Taxonomy" id="2940516"/>
    <lineage>
        <taxon>Bacteria</taxon>
        <taxon>Pseudomonadati</taxon>
        <taxon>Pseudomonadota</taxon>
        <taxon>Gammaproteobacteria</taxon>
        <taxon>Moraxellales</taxon>
        <taxon>Moraxellaceae</taxon>
        <taxon>Moraxella</taxon>
    </lineage>
</organism>
<dbReference type="EMBL" id="JBJJXE010000009">
    <property type="protein sequence ID" value="MFL1732662.1"/>
    <property type="molecule type" value="Genomic_DNA"/>
</dbReference>
<dbReference type="Pfam" id="PF02325">
    <property type="entry name" value="CCB3_YggT"/>
    <property type="match status" value="1"/>
</dbReference>
<keyword evidence="1" id="KW-1133">Transmembrane helix</keyword>
<evidence type="ECO:0000256" key="1">
    <source>
        <dbReference type="SAM" id="Phobius"/>
    </source>
</evidence>
<sequence length="189" mass="21160">MNTLPFILINAVVNFALIVLFVRFMFEFAQVDVKSPYMQAVRRMTRVVDLFSSILPNVGSERHISTAAVMLMLILYWINISANAFILNESINAVKLFFAGTLQAIIKFLAMLRYIIIGSVVASWVVMLMNVSHPLVYLIMQLSEPIIAPFRRIIPNLGMLDLSPIAAIFALLLMQNSITIIGANIWAGI</sequence>
<protein>
    <submittedName>
        <fullName evidence="2">YggT family protein</fullName>
    </submittedName>
</protein>
<keyword evidence="1" id="KW-0472">Membrane</keyword>